<feature type="coiled-coil region" evidence="8">
    <location>
        <begin position="500"/>
        <end position="534"/>
    </location>
</feature>
<feature type="transmembrane region" description="Helical" evidence="9">
    <location>
        <begin position="84"/>
        <end position="105"/>
    </location>
</feature>
<keyword evidence="3" id="KW-0813">Transport</keyword>
<feature type="transmembrane region" description="Helical" evidence="9">
    <location>
        <begin position="342"/>
        <end position="367"/>
    </location>
</feature>
<proteinExistence type="inferred from homology"/>
<evidence type="ECO:0000256" key="7">
    <source>
        <dbReference type="ARBA" id="ARBA00023136"/>
    </source>
</evidence>
<dbReference type="EMBL" id="JAOTPO010000003">
    <property type="protein sequence ID" value="MDE5413136.1"/>
    <property type="molecule type" value="Genomic_DNA"/>
</dbReference>
<comment type="similarity">
    <text evidence="2">Belongs to the BCCT transporter (TC 2.A.15) family.</text>
</comment>
<feature type="transmembrane region" description="Helical" evidence="9">
    <location>
        <begin position="7"/>
        <end position="24"/>
    </location>
</feature>
<feature type="transmembrane region" description="Helical" evidence="9">
    <location>
        <begin position="395"/>
        <end position="420"/>
    </location>
</feature>
<evidence type="ECO:0000313" key="11">
    <source>
        <dbReference type="Proteomes" id="UP001148125"/>
    </source>
</evidence>
<organism evidence="10 11">
    <name type="scientific">Alkalihalobacterium chitinilyticum</name>
    <dbReference type="NCBI Taxonomy" id="2980103"/>
    <lineage>
        <taxon>Bacteria</taxon>
        <taxon>Bacillati</taxon>
        <taxon>Bacillota</taxon>
        <taxon>Bacilli</taxon>
        <taxon>Bacillales</taxon>
        <taxon>Bacillaceae</taxon>
        <taxon>Alkalihalobacterium</taxon>
    </lineage>
</organism>
<dbReference type="PROSITE" id="PS01303">
    <property type="entry name" value="BCCT"/>
    <property type="match status" value="1"/>
</dbReference>
<evidence type="ECO:0000256" key="6">
    <source>
        <dbReference type="ARBA" id="ARBA00022989"/>
    </source>
</evidence>
<dbReference type="InterPro" id="IPR018093">
    <property type="entry name" value="BCCT_CS"/>
</dbReference>
<evidence type="ECO:0000256" key="5">
    <source>
        <dbReference type="ARBA" id="ARBA00022692"/>
    </source>
</evidence>
<feature type="transmembrane region" description="Helical" evidence="9">
    <location>
        <begin position="222"/>
        <end position="244"/>
    </location>
</feature>
<keyword evidence="11" id="KW-1185">Reference proteome</keyword>
<evidence type="ECO:0000256" key="9">
    <source>
        <dbReference type="SAM" id="Phobius"/>
    </source>
</evidence>
<evidence type="ECO:0000256" key="2">
    <source>
        <dbReference type="ARBA" id="ARBA00005658"/>
    </source>
</evidence>
<keyword evidence="4" id="KW-1003">Cell membrane</keyword>
<comment type="caution">
    <text evidence="10">The sequence shown here is derived from an EMBL/GenBank/DDBJ whole genome shotgun (WGS) entry which is preliminary data.</text>
</comment>
<keyword evidence="7 9" id="KW-0472">Membrane</keyword>
<dbReference type="NCBIfam" id="TIGR00842">
    <property type="entry name" value="bcct"/>
    <property type="match status" value="1"/>
</dbReference>
<feature type="transmembrane region" description="Helical" evidence="9">
    <location>
        <begin position="176"/>
        <end position="202"/>
    </location>
</feature>
<dbReference type="Pfam" id="PF02028">
    <property type="entry name" value="BCCT"/>
    <property type="match status" value="1"/>
</dbReference>
<evidence type="ECO:0000313" key="10">
    <source>
        <dbReference type="EMBL" id="MDE5413136.1"/>
    </source>
</evidence>
<accession>A0ABT5VCG1</accession>
<evidence type="ECO:0000256" key="8">
    <source>
        <dbReference type="SAM" id="Coils"/>
    </source>
</evidence>
<dbReference type="PANTHER" id="PTHR30047">
    <property type="entry name" value="HIGH-AFFINITY CHOLINE TRANSPORT PROTEIN-RELATED"/>
    <property type="match status" value="1"/>
</dbReference>
<evidence type="ECO:0000256" key="1">
    <source>
        <dbReference type="ARBA" id="ARBA00004651"/>
    </source>
</evidence>
<feature type="transmembrane region" description="Helical" evidence="9">
    <location>
        <begin position="44"/>
        <end position="64"/>
    </location>
</feature>
<reference evidence="10" key="1">
    <citation type="submission" date="2024-05" db="EMBL/GenBank/DDBJ databases">
        <title>Alkalihalobacillus sp. strain MEB203 novel alkaliphilic bacterium from Lonar Lake, India.</title>
        <authorList>
            <person name="Joshi A."/>
            <person name="Thite S."/>
            <person name="Mengade P."/>
        </authorList>
    </citation>
    <scope>NUCLEOTIDE SEQUENCE</scope>
    <source>
        <strain evidence="10">MEB 203</strain>
    </source>
</reference>
<feature type="transmembrane region" description="Helical" evidence="9">
    <location>
        <begin position="466"/>
        <end position="486"/>
    </location>
</feature>
<evidence type="ECO:0000256" key="4">
    <source>
        <dbReference type="ARBA" id="ARBA00022475"/>
    </source>
</evidence>
<dbReference type="PANTHER" id="PTHR30047:SF7">
    <property type="entry name" value="HIGH-AFFINITY CHOLINE TRANSPORT PROTEIN"/>
    <property type="match status" value="1"/>
</dbReference>
<name>A0ABT5VCG1_9BACI</name>
<evidence type="ECO:0000256" key="3">
    <source>
        <dbReference type="ARBA" id="ARBA00022448"/>
    </source>
</evidence>
<gene>
    <name evidence="10" type="ORF">N7Z68_07035</name>
</gene>
<keyword evidence="5 9" id="KW-0812">Transmembrane</keyword>
<sequence>MKKLTPVFTISLFIAIAFILWGVIAPNHLDATTAAVQSFITEKFGWFYLLATTGFLIFAIYLIFSPYGRIRLGKPEDRPEYNYVTWFSFLFTAGMGIGLVFWGVAEPMYHFYYPPNPNLDSYQAASQAMRYAFFHWGLHPWAIYAIVALILAYFQFRKDAPGVISAAFRPLLGDRVNGPIGTTINVIVVFATIFGVATSLGFGTLQISGGASHIIPGVNNNIWTQLVIILIITILYMLSSQTGLNKGIRILSKANIYLAIGLMLFLLFLGPTTYIMGVFTQTLGSYLQNLAGMSFRIDPYNPETNWVQGWTIFYWAWWIAWAPFVGTFIARVSKGRTIREFVVGVLLVPTIFGALWFSVFGGTAISLDLHSDMGIMNVIEDQGMELALFAVLDQFPLSIIMSTIAILLICSFFITSADSATFVLGMQTTNGNLNPANSVKFVWGLVQSAAAAILLTSGGLGALQTASIIAALPFAIIMILMIISLMKSLRQEKPILYQDKLRMKDEKLRLREEKLKLKEEIVALKKKVNELDKKKNHD</sequence>
<feature type="transmembrane region" description="Helical" evidence="9">
    <location>
        <begin position="138"/>
        <end position="156"/>
    </location>
</feature>
<feature type="transmembrane region" description="Helical" evidence="9">
    <location>
        <begin position="256"/>
        <end position="279"/>
    </location>
</feature>
<dbReference type="InterPro" id="IPR000060">
    <property type="entry name" value="BCCT_transptr"/>
</dbReference>
<dbReference type="RefSeq" id="WP_275117751.1">
    <property type="nucleotide sequence ID" value="NZ_JAOTPO010000003.1"/>
</dbReference>
<feature type="transmembrane region" description="Helical" evidence="9">
    <location>
        <begin position="312"/>
        <end position="330"/>
    </location>
</feature>
<feature type="transmembrane region" description="Helical" evidence="9">
    <location>
        <begin position="441"/>
        <end position="460"/>
    </location>
</feature>
<dbReference type="Proteomes" id="UP001148125">
    <property type="component" value="Unassembled WGS sequence"/>
</dbReference>
<protein>
    <submittedName>
        <fullName evidence="10">BCCT family transporter</fullName>
    </submittedName>
</protein>
<keyword evidence="6 9" id="KW-1133">Transmembrane helix</keyword>
<keyword evidence="8" id="KW-0175">Coiled coil</keyword>
<comment type="subcellular location">
    <subcellularLocation>
        <location evidence="1">Cell membrane</location>
        <topology evidence="1">Multi-pass membrane protein</topology>
    </subcellularLocation>
</comment>